<dbReference type="InterPro" id="IPR023506">
    <property type="entry name" value="Trans-aconitate_MeTrfase"/>
</dbReference>
<dbReference type="RefSeq" id="WP_076398803.1">
    <property type="nucleotide sequence ID" value="NZ_FTOA01000001.1"/>
</dbReference>
<dbReference type="STRING" id="80876.SAMN05421779_101757"/>
<evidence type="ECO:0000256" key="3">
    <source>
        <dbReference type="ARBA" id="ARBA00022679"/>
    </source>
</evidence>
<dbReference type="Proteomes" id="UP000185678">
    <property type="component" value="Unassembled WGS sequence"/>
</dbReference>
<dbReference type="GO" id="GO:0030798">
    <property type="term" value="F:trans-aconitate 2-methyltransferase activity"/>
    <property type="evidence" value="ECO:0007669"/>
    <property type="project" value="UniProtKB-UniRule"/>
</dbReference>
<comment type="subcellular location">
    <subcellularLocation>
        <location evidence="5">Cytoplasm</location>
    </subcellularLocation>
</comment>
<dbReference type="InterPro" id="IPR023149">
    <property type="entry name" value="Trans_acon_MeTrfase_C"/>
</dbReference>
<gene>
    <name evidence="5" type="primary">tam</name>
    <name evidence="7" type="ORF">SAMN05421779_101757</name>
</gene>
<organism evidence="7 8">
    <name type="scientific">Insolitispirillum peregrinum</name>
    <dbReference type="NCBI Taxonomy" id="80876"/>
    <lineage>
        <taxon>Bacteria</taxon>
        <taxon>Pseudomonadati</taxon>
        <taxon>Pseudomonadota</taxon>
        <taxon>Alphaproteobacteria</taxon>
        <taxon>Rhodospirillales</taxon>
        <taxon>Novispirillaceae</taxon>
        <taxon>Insolitispirillum</taxon>
    </lineage>
</organism>
<sequence length="254" mass="28509">MGWDPVAYLKYGGERTRPAADLLARVPETDPNVIYDLGCGPGNSTALLSSRWPAAHLTGLDADPTMLARARKNGPRARWAETDIETWEAPQPADLIFSNAVLHWLDHHDRLFPRLIQQLRSGGILAVQMPRNHHAPSHALLRELARSSPWASQLESILRDEPVASPEAYWRWLSPHCSELEIWETTYLMPLRGQDPILAWIKGSSLRPVLAALAPEDALTFEKALAAQLREAYPAEDDGCTLFPFRRLFILATR</sequence>
<reference evidence="7 8" key="1">
    <citation type="submission" date="2017-01" db="EMBL/GenBank/DDBJ databases">
        <authorList>
            <person name="Mah S.A."/>
            <person name="Swanson W.J."/>
            <person name="Moy G.W."/>
            <person name="Vacquier V.D."/>
        </authorList>
    </citation>
    <scope>NUCLEOTIDE SEQUENCE [LARGE SCALE GENOMIC DNA]</scope>
    <source>
        <strain evidence="7 8">DSM 11589</strain>
    </source>
</reference>
<feature type="domain" description="Methyltransferase" evidence="6">
    <location>
        <begin position="34"/>
        <end position="123"/>
    </location>
</feature>
<evidence type="ECO:0000256" key="2">
    <source>
        <dbReference type="ARBA" id="ARBA00022603"/>
    </source>
</evidence>
<dbReference type="InterPro" id="IPR029063">
    <property type="entry name" value="SAM-dependent_MTases_sf"/>
</dbReference>
<evidence type="ECO:0000256" key="5">
    <source>
        <dbReference type="HAMAP-Rule" id="MF_00560"/>
    </source>
</evidence>
<dbReference type="PANTHER" id="PTHR43861:SF1">
    <property type="entry name" value="TRANS-ACONITATE 2-METHYLTRANSFERASE"/>
    <property type="match status" value="1"/>
</dbReference>
<evidence type="ECO:0000313" key="8">
    <source>
        <dbReference type="Proteomes" id="UP000185678"/>
    </source>
</evidence>
<dbReference type="CDD" id="cd02440">
    <property type="entry name" value="AdoMet_MTases"/>
    <property type="match status" value="1"/>
</dbReference>
<evidence type="ECO:0000313" key="7">
    <source>
        <dbReference type="EMBL" id="SIS42070.1"/>
    </source>
</evidence>
<dbReference type="HAMAP" id="MF_00560">
    <property type="entry name" value="Tran_acon_Me_trans"/>
    <property type="match status" value="1"/>
</dbReference>
<evidence type="ECO:0000256" key="4">
    <source>
        <dbReference type="ARBA" id="ARBA00022691"/>
    </source>
</evidence>
<dbReference type="EMBL" id="FTOA01000001">
    <property type="protein sequence ID" value="SIS42070.1"/>
    <property type="molecule type" value="Genomic_DNA"/>
</dbReference>
<dbReference type="EC" id="2.1.1.144" evidence="5"/>
<dbReference type="Gene3D" id="3.40.50.150">
    <property type="entry name" value="Vaccinia Virus protein VP39"/>
    <property type="match status" value="1"/>
</dbReference>
<dbReference type="InterPro" id="IPR041698">
    <property type="entry name" value="Methyltransf_25"/>
</dbReference>
<dbReference type="PANTHER" id="PTHR43861">
    <property type="entry name" value="TRANS-ACONITATE 2-METHYLTRANSFERASE-RELATED"/>
    <property type="match status" value="1"/>
</dbReference>
<evidence type="ECO:0000259" key="6">
    <source>
        <dbReference type="Pfam" id="PF13649"/>
    </source>
</evidence>
<dbReference type="Pfam" id="PF13649">
    <property type="entry name" value="Methyltransf_25"/>
    <property type="match status" value="1"/>
</dbReference>
<dbReference type="SUPFAM" id="SSF53335">
    <property type="entry name" value="S-adenosyl-L-methionine-dependent methyltransferases"/>
    <property type="match status" value="1"/>
</dbReference>
<keyword evidence="2 5" id="KW-0489">Methyltransferase</keyword>
<dbReference type="Gene3D" id="1.10.150.290">
    <property type="entry name" value="S-adenosyl-L-methionine-dependent methyltransferases"/>
    <property type="match status" value="1"/>
</dbReference>
<evidence type="ECO:0000256" key="1">
    <source>
        <dbReference type="ARBA" id="ARBA00022490"/>
    </source>
</evidence>
<comment type="function">
    <text evidence="5">Catalyzes the S-adenosylmethionine monomethyl esterification of trans-aconitate.</text>
</comment>
<comment type="similarity">
    <text evidence="5">Belongs to the methyltransferase superfamily. Tam family.</text>
</comment>
<keyword evidence="4 5" id="KW-0949">S-adenosyl-L-methionine</keyword>
<protein>
    <recommendedName>
        <fullName evidence="5">Trans-aconitate 2-methyltransferase</fullName>
        <ecNumber evidence="5">2.1.1.144</ecNumber>
    </recommendedName>
</protein>
<proteinExistence type="inferred from homology"/>
<keyword evidence="8" id="KW-1185">Reference proteome</keyword>
<keyword evidence="3 5" id="KW-0808">Transferase</keyword>
<name>A0A1N7IYA6_9PROT</name>
<keyword evidence="1 5" id="KW-0963">Cytoplasm</keyword>
<dbReference type="GO" id="GO:0032259">
    <property type="term" value="P:methylation"/>
    <property type="evidence" value="ECO:0007669"/>
    <property type="project" value="UniProtKB-KW"/>
</dbReference>
<accession>A0A1N7IYA6</accession>
<dbReference type="AlphaFoldDB" id="A0A1N7IYA6"/>
<dbReference type="GO" id="GO:0005737">
    <property type="term" value="C:cytoplasm"/>
    <property type="evidence" value="ECO:0007669"/>
    <property type="project" value="UniProtKB-SubCell"/>
</dbReference>
<comment type="catalytic activity">
    <reaction evidence="5">
        <text>trans-aconitate + S-adenosyl-L-methionine = (E)-3-(methoxycarbonyl)pent-2-enedioate + S-adenosyl-L-homocysteine</text>
        <dbReference type="Rhea" id="RHEA:14969"/>
        <dbReference type="ChEBI" id="CHEBI:15708"/>
        <dbReference type="ChEBI" id="CHEBI:57470"/>
        <dbReference type="ChEBI" id="CHEBI:57856"/>
        <dbReference type="ChEBI" id="CHEBI:59789"/>
        <dbReference type="EC" id="2.1.1.144"/>
    </reaction>
</comment>